<dbReference type="RefSeq" id="WP_091716291.1">
    <property type="nucleotide sequence ID" value="NZ_FNHS01000007.1"/>
</dbReference>
<keyword evidence="3" id="KW-1185">Reference proteome</keyword>
<organism evidence="2 3">
    <name type="scientific">Methylobacterium phyllostachyos</name>
    <dbReference type="NCBI Taxonomy" id="582672"/>
    <lineage>
        <taxon>Bacteria</taxon>
        <taxon>Pseudomonadati</taxon>
        <taxon>Pseudomonadota</taxon>
        <taxon>Alphaproteobacteria</taxon>
        <taxon>Hyphomicrobiales</taxon>
        <taxon>Methylobacteriaceae</taxon>
        <taxon>Methylobacterium</taxon>
    </lineage>
</organism>
<gene>
    <name evidence="2" type="ORF">SAMN05216360_10791</name>
</gene>
<name>A0A1H0A7K6_9HYPH</name>
<accession>A0A1H0A7K6</accession>
<dbReference type="AlphaFoldDB" id="A0A1H0A7K6"/>
<evidence type="ECO:0000313" key="2">
    <source>
        <dbReference type="EMBL" id="SDN29184.1"/>
    </source>
</evidence>
<reference evidence="3" key="1">
    <citation type="submission" date="2016-10" db="EMBL/GenBank/DDBJ databases">
        <authorList>
            <person name="Varghese N."/>
            <person name="Submissions S."/>
        </authorList>
    </citation>
    <scope>NUCLEOTIDE SEQUENCE [LARGE SCALE GENOMIC DNA]</scope>
    <source>
        <strain evidence="3">BL47</strain>
    </source>
</reference>
<evidence type="ECO:0000256" key="1">
    <source>
        <dbReference type="SAM" id="Coils"/>
    </source>
</evidence>
<proteinExistence type="predicted"/>
<evidence type="ECO:0008006" key="4">
    <source>
        <dbReference type="Google" id="ProtNLM"/>
    </source>
</evidence>
<protein>
    <recommendedName>
        <fullName evidence="4">Replication region DNA-binding N-term</fullName>
    </recommendedName>
</protein>
<dbReference type="STRING" id="582672.SAMN05216360_10791"/>
<evidence type="ECO:0000313" key="3">
    <source>
        <dbReference type="Proteomes" id="UP000198704"/>
    </source>
</evidence>
<dbReference type="OrthoDB" id="7996128at2"/>
<feature type="coiled-coil region" evidence="1">
    <location>
        <begin position="71"/>
        <end position="123"/>
    </location>
</feature>
<dbReference type="Proteomes" id="UP000198704">
    <property type="component" value="Unassembled WGS sequence"/>
</dbReference>
<sequence length="166" mass="17757">MSDRASIDAAYNGSPNVMMRAWQAKADATPEKVVSFLGLESRNGAVATIDGPAEGVAPAPTREWASAVDLIREASEAIRVGEERASELEAQLAQVVAQADLEIRRLEQEVATGAQNLARSEERVRLAEARAAEAEDWLVRLHDAAVEAFGARAKPIPAPSTPEEAE</sequence>
<keyword evidence="1" id="KW-0175">Coiled coil</keyword>
<dbReference type="EMBL" id="FNHS01000007">
    <property type="protein sequence ID" value="SDN29184.1"/>
    <property type="molecule type" value="Genomic_DNA"/>
</dbReference>